<gene>
    <name evidence="1" type="ORF">OH76DRAFT_1490808</name>
</gene>
<evidence type="ECO:0000313" key="2">
    <source>
        <dbReference type="Proteomes" id="UP000256964"/>
    </source>
</evidence>
<accession>A0A371CHS4</accession>
<sequence>MSPVRYEGLPAWRIIGRVLDLAYGNKGIAIVLITILSPSPTSYQTPLQNTPPLQEIIAWYRMSTTPDSQDRGVQEVKVLLTQTQYESQNHGDRAALIVTDHVSGAALFNGIIEDTWYFYHDTETRDPARSTRLECSLAILDARAESHDGHYFEFNNCADYVRFRDFLLDGQELSKGFQQAWRDALITGVLRGEGHSVAL</sequence>
<evidence type="ECO:0000313" key="1">
    <source>
        <dbReference type="EMBL" id="RDX39823.1"/>
    </source>
</evidence>
<dbReference type="AlphaFoldDB" id="A0A371CHS4"/>
<dbReference type="Proteomes" id="UP000256964">
    <property type="component" value="Unassembled WGS sequence"/>
</dbReference>
<protein>
    <submittedName>
        <fullName evidence="1">Uncharacterized protein</fullName>
    </submittedName>
</protein>
<keyword evidence="2" id="KW-1185">Reference proteome</keyword>
<name>A0A371CHS4_9APHY</name>
<organism evidence="1 2">
    <name type="scientific">Lentinus brumalis</name>
    <dbReference type="NCBI Taxonomy" id="2498619"/>
    <lineage>
        <taxon>Eukaryota</taxon>
        <taxon>Fungi</taxon>
        <taxon>Dikarya</taxon>
        <taxon>Basidiomycota</taxon>
        <taxon>Agaricomycotina</taxon>
        <taxon>Agaricomycetes</taxon>
        <taxon>Polyporales</taxon>
        <taxon>Polyporaceae</taxon>
        <taxon>Lentinus</taxon>
    </lineage>
</organism>
<dbReference type="EMBL" id="KZ857639">
    <property type="protein sequence ID" value="RDX39823.1"/>
    <property type="molecule type" value="Genomic_DNA"/>
</dbReference>
<reference evidence="1 2" key="1">
    <citation type="journal article" date="2018" name="Biotechnol. Biofuels">
        <title>Integrative visual omics of the white-rot fungus Polyporus brumalis exposes the biotechnological potential of its oxidative enzymes for delignifying raw plant biomass.</title>
        <authorList>
            <person name="Miyauchi S."/>
            <person name="Rancon A."/>
            <person name="Drula E."/>
            <person name="Hage H."/>
            <person name="Chaduli D."/>
            <person name="Favel A."/>
            <person name="Grisel S."/>
            <person name="Henrissat B."/>
            <person name="Herpoel-Gimbert I."/>
            <person name="Ruiz-Duenas F.J."/>
            <person name="Chevret D."/>
            <person name="Hainaut M."/>
            <person name="Lin J."/>
            <person name="Wang M."/>
            <person name="Pangilinan J."/>
            <person name="Lipzen A."/>
            <person name="Lesage-Meessen L."/>
            <person name="Navarro D."/>
            <person name="Riley R."/>
            <person name="Grigoriev I.V."/>
            <person name="Zhou S."/>
            <person name="Raouche S."/>
            <person name="Rosso M.N."/>
        </authorList>
    </citation>
    <scope>NUCLEOTIDE SEQUENCE [LARGE SCALE GENOMIC DNA]</scope>
    <source>
        <strain evidence="1 2">BRFM 1820</strain>
    </source>
</reference>
<proteinExistence type="predicted"/>